<proteinExistence type="predicted"/>
<accession>A0ABR8SCM2</accession>
<dbReference type="InterPro" id="IPR019670">
    <property type="entry name" value="DUF2523"/>
</dbReference>
<keyword evidence="3" id="KW-1185">Reference proteome</keyword>
<dbReference type="EMBL" id="JACSQK010000005">
    <property type="protein sequence ID" value="MBD7961235.1"/>
    <property type="molecule type" value="Genomic_DNA"/>
</dbReference>
<dbReference type="Pfam" id="PF10734">
    <property type="entry name" value="DUF2523"/>
    <property type="match status" value="1"/>
</dbReference>
<evidence type="ECO:0000313" key="3">
    <source>
        <dbReference type="Proteomes" id="UP000634919"/>
    </source>
</evidence>
<keyword evidence="1" id="KW-0812">Transmembrane</keyword>
<dbReference type="RefSeq" id="WP_191723616.1">
    <property type="nucleotide sequence ID" value="NZ_JACSQK010000005.1"/>
</dbReference>
<keyword evidence="1" id="KW-0472">Membrane</keyword>
<protein>
    <submittedName>
        <fullName evidence="2">DUF2523 domain-containing protein</fullName>
    </submittedName>
</protein>
<reference evidence="2 3" key="1">
    <citation type="submission" date="2020-08" db="EMBL/GenBank/DDBJ databases">
        <title>A Genomic Blueprint of the Chicken Gut Microbiome.</title>
        <authorList>
            <person name="Gilroy R."/>
            <person name="Ravi A."/>
            <person name="Getino M."/>
            <person name="Pursley I."/>
            <person name="Horton D.L."/>
            <person name="Alikhan N.-F."/>
            <person name="Baker D."/>
            <person name="Gharbi K."/>
            <person name="Hall N."/>
            <person name="Watson M."/>
            <person name="Adriaenssens E.M."/>
            <person name="Foster-Nyarko E."/>
            <person name="Jarju S."/>
            <person name="Secka A."/>
            <person name="Antonio M."/>
            <person name="Oren A."/>
            <person name="Chaudhuri R."/>
            <person name="La Ragione R.M."/>
            <person name="Hildebrand F."/>
            <person name="Pallen M.J."/>
        </authorList>
    </citation>
    <scope>NUCLEOTIDE SEQUENCE [LARGE SCALE GENOMIC DNA]</scope>
    <source>
        <strain evidence="2 3">Sa2CVA6</strain>
    </source>
</reference>
<evidence type="ECO:0000313" key="2">
    <source>
        <dbReference type="EMBL" id="MBD7961235.1"/>
    </source>
</evidence>
<evidence type="ECO:0000256" key="1">
    <source>
        <dbReference type="SAM" id="Phobius"/>
    </source>
</evidence>
<feature type="transmembrane region" description="Helical" evidence="1">
    <location>
        <begin position="21"/>
        <end position="45"/>
    </location>
</feature>
<comment type="caution">
    <text evidence="2">The sequence shown here is derived from an EMBL/GenBank/DDBJ whole genome shotgun (WGS) entry which is preliminary data.</text>
</comment>
<gene>
    <name evidence="2" type="ORF">H9646_12130</name>
</gene>
<keyword evidence="1" id="KW-1133">Transmembrane helix</keyword>
<feature type="transmembrane region" description="Helical" evidence="1">
    <location>
        <begin position="57"/>
        <end position="80"/>
    </location>
</feature>
<sequence length="95" mass="9824">MKLGTFLLSLVEPMLGRILTALGFTVASFVGFTAAFGGLKAQVIAGVNHLPMPALQLFLLAGGGEALSIIVAAVAFRVVIWQAMNAKKIIGANPT</sequence>
<dbReference type="Proteomes" id="UP000634919">
    <property type="component" value="Unassembled WGS sequence"/>
</dbReference>
<name>A0ABR8SCM2_9BURK</name>
<organism evidence="2 3">
    <name type="scientific">Comamonas avium</name>
    <dbReference type="NCBI Taxonomy" id="2762231"/>
    <lineage>
        <taxon>Bacteria</taxon>
        <taxon>Pseudomonadati</taxon>
        <taxon>Pseudomonadota</taxon>
        <taxon>Betaproteobacteria</taxon>
        <taxon>Burkholderiales</taxon>
        <taxon>Comamonadaceae</taxon>
        <taxon>Comamonas</taxon>
    </lineage>
</organism>